<dbReference type="EMBL" id="JAWDID010000052">
    <property type="protein sequence ID" value="MDU0342911.1"/>
    <property type="molecule type" value="Genomic_DNA"/>
</dbReference>
<keyword evidence="5" id="KW-1185">Reference proteome</keyword>
<dbReference type="Pfam" id="PF00596">
    <property type="entry name" value="Aldolase_II"/>
    <property type="match status" value="1"/>
</dbReference>
<dbReference type="SMART" id="SM01007">
    <property type="entry name" value="Aldolase_II"/>
    <property type="match status" value="1"/>
</dbReference>
<dbReference type="Proteomes" id="UP001254257">
    <property type="component" value="Unassembled WGS sequence"/>
</dbReference>
<comment type="caution">
    <text evidence="4">The sequence shown here is derived from an EMBL/GenBank/DDBJ whole genome shotgun (WGS) entry which is preliminary data.</text>
</comment>
<sequence>MPRPSAAEEDLVRQAGRALSRHGLVHAYGHCSMRLDAGHFLVSPAKPLGLVADEDACSVVPLDGPLPEGVLGEVRIHREIYRRRPEVGGVVRSMPRRVMTLGTARITPRARHGFGAYFAPFPPLWDDPQLLRSDEQAAALAEQMGPARAIVMRGNGAVTAGASLEEAVVLSWYLEDAARVEFEARAAGIAESGVILSEAEAAQRATWAGAIRERMWAHLTAESGKP</sequence>
<organism evidence="4 5">
    <name type="scientific">Bosea rubneri</name>
    <dbReference type="NCBI Taxonomy" id="3075434"/>
    <lineage>
        <taxon>Bacteria</taxon>
        <taxon>Pseudomonadati</taxon>
        <taxon>Pseudomonadota</taxon>
        <taxon>Alphaproteobacteria</taxon>
        <taxon>Hyphomicrobiales</taxon>
        <taxon>Boseaceae</taxon>
        <taxon>Bosea</taxon>
    </lineage>
</organism>
<keyword evidence="2" id="KW-0456">Lyase</keyword>
<dbReference type="PANTHER" id="PTHR22789:SF0">
    <property type="entry name" value="3-OXO-TETRONATE 4-PHOSPHATE DECARBOXYLASE-RELATED"/>
    <property type="match status" value="1"/>
</dbReference>
<evidence type="ECO:0000256" key="1">
    <source>
        <dbReference type="ARBA" id="ARBA00022723"/>
    </source>
</evidence>
<dbReference type="InterPro" id="IPR036409">
    <property type="entry name" value="Aldolase_II/adducin_N_sf"/>
</dbReference>
<dbReference type="RefSeq" id="WP_316020664.1">
    <property type="nucleotide sequence ID" value="NZ_JAWDID010000052.1"/>
</dbReference>
<evidence type="ECO:0000256" key="2">
    <source>
        <dbReference type="ARBA" id="ARBA00023239"/>
    </source>
</evidence>
<protein>
    <submittedName>
        <fullName evidence="4">Class II aldolase/adducin family protein</fullName>
    </submittedName>
</protein>
<accession>A0ABU3SE01</accession>
<name>A0ABU3SE01_9HYPH</name>
<reference evidence="4 5" key="1">
    <citation type="submission" date="2023-09" db="EMBL/GenBank/DDBJ databases">
        <title>Whole genome shotgun sequencing (WGS) of Bosea sp. ZW T0_25, isolated from stored onions (Allium cepa).</title>
        <authorList>
            <person name="Stoll D.A."/>
            <person name="Huch M."/>
        </authorList>
    </citation>
    <scope>NUCLEOTIDE SEQUENCE [LARGE SCALE GENOMIC DNA]</scope>
    <source>
        <strain evidence="4 5">ZW T0_25</strain>
    </source>
</reference>
<dbReference type="InterPro" id="IPR050197">
    <property type="entry name" value="Aldolase_class_II_sugar_metab"/>
</dbReference>
<gene>
    <name evidence="4" type="ORF">RKE40_23695</name>
</gene>
<dbReference type="PANTHER" id="PTHR22789">
    <property type="entry name" value="FUCULOSE PHOSPHATE ALDOLASE"/>
    <property type="match status" value="1"/>
</dbReference>
<evidence type="ECO:0000313" key="4">
    <source>
        <dbReference type="EMBL" id="MDU0342911.1"/>
    </source>
</evidence>
<evidence type="ECO:0000259" key="3">
    <source>
        <dbReference type="SMART" id="SM01007"/>
    </source>
</evidence>
<dbReference type="SUPFAM" id="SSF53639">
    <property type="entry name" value="AraD/HMP-PK domain-like"/>
    <property type="match status" value="1"/>
</dbReference>
<proteinExistence type="predicted"/>
<feature type="domain" description="Class II aldolase/adducin N-terminal" evidence="3">
    <location>
        <begin position="10"/>
        <end position="182"/>
    </location>
</feature>
<dbReference type="Gene3D" id="3.40.225.10">
    <property type="entry name" value="Class II aldolase/adducin N-terminal domain"/>
    <property type="match status" value="1"/>
</dbReference>
<keyword evidence="1" id="KW-0479">Metal-binding</keyword>
<evidence type="ECO:0000313" key="5">
    <source>
        <dbReference type="Proteomes" id="UP001254257"/>
    </source>
</evidence>
<dbReference type="InterPro" id="IPR001303">
    <property type="entry name" value="Aldolase_II/adducin_N"/>
</dbReference>